<keyword evidence="3" id="KW-1185">Reference proteome</keyword>
<reference evidence="2 3" key="1">
    <citation type="submission" date="2019-12" db="EMBL/GenBank/DDBJ databases">
        <authorList>
            <person name="Floudas D."/>
            <person name="Bentzer J."/>
            <person name="Ahren D."/>
            <person name="Johansson T."/>
            <person name="Persson P."/>
            <person name="Tunlid A."/>
        </authorList>
    </citation>
    <scope>NUCLEOTIDE SEQUENCE [LARGE SCALE GENOMIC DNA]</scope>
    <source>
        <strain evidence="2 3">CBS 102.39</strain>
    </source>
</reference>
<protein>
    <submittedName>
        <fullName evidence="2">Uncharacterized protein</fullName>
    </submittedName>
</protein>
<evidence type="ECO:0000313" key="2">
    <source>
        <dbReference type="EMBL" id="KAF4615804.1"/>
    </source>
</evidence>
<sequence>MNHPRSPSCGLCFTAPRCTAKFWATFRAKFQPVLVPAHEHPITIAQGGRYQEHSEELHDRPTPDLPLHQSLAVVILCIKQGKLEWHRKKADDIVRSTGDVRQECRDTRFPPTPTPAMETAYSGLPFPPYYASSSSSLSHSPTPYTSSTSASRHPDSLIFAQRVTLSTERSTPSYSMYSDPNPPFAYP</sequence>
<feature type="region of interest" description="Disordered" evidence="1">
    <location>
        <begin position="135"/>
        <end position="187"/>
    </location>
</feature>
<dbReference type="AlphaFoldDB" id="A0A8H4QRU7"/>
<name>A0A8H4QRU7_9AGAR</name>
<feature type="compositionally biased region" description="Polar residues" evidence="1">
    <location>
        <begin position="163"/>
        <end position="178"/>
    </location>
</feature>
<evidence type="ECO:0000313" key="3">
    <source>
        <dbReference type="Proteomes" id="UP000521872"/>
    </source>
</evidence>
<evidence type="ECO:0000256" key="1">
    <source>
        <dbReference type="SAM" id="MobiDB-lite"/>
    </source>
</evidence>
<proteinExistence type="predicted"/>
<organism evidence="2 3">
    <name type="scientific">Agrocybe pediades</name>
    <dbReference type="NCBI Taxonomy" id="84607"/>
    <lineage>
        <taxon>Eukaryota</taxon>
        <taxon>Fungi</taxon>
        <taxon>Dikarya</taxon>
        <taxon>Basidiomycota</taxon>
        <taxon>Agaricomycotina</taxon>
        <taxon>Agaricomycetes</taxon>
        <taxon>Agaricomycetidae</taxon>
        <taxon>Agaricales</taxon>
        <taxon>Agaricineae</taxon>
        <taxon>Strophariaceae</taxon>
        <taxon>Agrocybe</taxon>
    </lineage>
</organism>
<accession>A0A8H4QRU7</accession>
<comment type="caution">
    <text evidence="2">The sequence shown here is derived from an EMBL/GenBank/DDBJ whole genome shotgun (WGS) entry which is preliminary data.</text>
</comment>
<dbReference type="EMBL" id="JAACJL010000033">
    <property type="protein sequence ID" value="KAF4615804.1"/>
    <property type="molecule type" value="Genomic_DNA"/>
</dbReference>
<dbReference type="Proteomes" id="UP000521872">
    <property type="component" value="Unassembled WGS sequence"/>
</dbReference>
<feature type="compositionally biased region" description="Low complexity" evidence="1">
    <location>
        <begin position="135"/>
        <end position="151"/>
    </location>
</feature>
<gene>
    <name evidence="2" type="ORF">D9613_012418</name>
</gene>